<comment type="caution">
    <text evidence="2">The sequence shown here is derived from an EMBL/GenBank/DDBJ whole genome shotgun (WGS) entry which is preliminary data.</text>
</comment>
<organism evidence="2 3">
    <name type="scientific">Paracoccus mangrovi</name>
    <dbReference type="NCBI Taxonomy" id="1715645"/>
    <lineage>
        <taxon>Bacteria</taxon>
        <taxon>Pseudomonadati</taxon>
        <taxon>Pseudomonadota</taxon>
        <taxon>Alphaproteobacteria</taxon>
        <taxon>Rhodobacterales</taxon>
        <taxon>Paracoccaceae</taxon>
        <taxon>Paracoccus</taxon>
    </lineage>
</organism>
<proteinExistence type="predicted"/>
<dbReference type="RefSeq" id="WP_377741889.1">
    <property type="nucleotide sequence ID" value="NZ_JBHRXJ010000001.1"/>
</dbReference>
<accession>A0ABV7QXU2</accession>
<feature type="compositionally biased region" description="Basic and acidic residues" evidence="1">
    <location>
        <begin position="218"/>
        <end position="228"/>
    </location>
</feature>
<dbReference type="Proteomes" id="UP001595721">
    <property type="component" value="Unassembled WGS sequence"/>
</dbReference>
<dbReference type="Pfam" id="PF11927">
    <property type="entry name" value="HODM_asu-like"/>
    <property type="match status" value="1"/>
</dbReference>
<sequence>MSDILQKRLVFAPWADPRTRRLPGTIPVDAADWLLIDDAFGAQMALRDRLIGGTPERVHRLAPECATAAGELYAWIIGLLPGRGYDFGTDGAIRRPDGVTVRPDPSRPLLTLGRLVAEDLCLMMPGGEARDAGHDAGHDGDQDGDQDEHVLGGAILCFPAGWTLEQKFMRPMMRIHRPVAKYTEDIGRRVQRLLDGIRPGMGLLRGTAHHSNAPLHNPRTEEQGRAPEGDLPFIRVERQCLFRLPETGAVVFSIHTSVVRPDDLDDHQRQTLAEFPIREAA</sequence>
<gene>
    <name evidence="2" type="ORF">ACFOMH_00365</name>
</gene>
<dbReference type="InterPro" id="IPR021848">
    <property type="entry name" value="HODM_asu-like"/>
</dbReference>
<dbReference type="EMBL" id="JBHRXJ010000001">
    <property type="protein sequence ID" value="MFC3526605.1"/>
    <property type="molecule type" value="Genomic_DNA"/>
</dbReference>
<name>A0ABV7QXU2_9RHOB</name>
<protein>
    <submittedName>
        <fullName evidence="2">DUF3445 domain-containing protein</fullName>
    </submittedName>
</protein>
<keyword evidence="3" id="KW-1185">Reference proteome</keyword>
<reference evidence="3" key="1">
    <citation type="journal article" date="2019" name="Int. J. Syst. Evol. Microbiol.">
        <title>The Global Catalogue of Microorganisms (GCM) 10K type strain sequencing project: providing services to taxonomists for standard genome sequencing and annotation.</title>
        <authorList>
            <consortium name="The Broad Institute Genomics Platform"/>
            <consortium name="The Broad Institute Genome Sequencing Center for Infectious Disease"/>
            <person name="Wu L."/>
            <person name="Ma J."/>
        </authorList>
    </citation>
    <scope>NUCLEOTIDE SEQUENCE [LARGE SCALE GENOMIC DNA]</scope>
    <source>
        <strain evidence="3">KCTC 42899</strain>
    </source>
</reference>
<feature type="region of interest" description="Disordered" evidence="1">
    <location>
        <begin position="205"/>
        <end position="228"/>
    </location>
</feature>
<evidence type="ECO:0000313" key="3">
    <source>
        <dbReference type="Proteomes" id="UP001595721"/>
    </source>
</evidence>
<evidence type="ECO:0000256" key="1">
    <source>
        <dbReference type="SAM" id="MobiDB-lite"/>
    </source>
</evidence>
<evidence type="ECO:0000313" key="2">
    <source>
        <dbReference type="EMBL" id="MFC3526605.1"/>
    </source>
</evidence>